<dbReference type="GeneID" id="72468320"/>
<gene>
    <name evidence="1" type="ORF">PRLR5076_02650</name>
</gene>
<evidence type="ECO:0000313" key="2">
    <source>
        <dbReference type="Proteomes" id="UP000825483"/>
    </source>
</evidence>
<dbReference type="Proteomes" id="UP000825483">
    <property type="component" value="Unassembled WGS sequence"/>
</dbReference>
<comment type="caution">
    <text evidence="1">The sequence shown here is derived from an EMBL/GenBank/DDBJ whole genome shotgun (WGS) entry which is preliminary data.</text>
</comment>
<proteinExistence type="predicted"/>
<dbReference type="AlphaFoldDB" id="A0A9R1C7G6"/>
<dbReference type="RefSeq" id="WP_223927729.1">
    <property type="nucleotide sequence ID" value="NZ_BPTU01000003.1"/>
</dbReference>
<sequence length="81" mass="9223">MDKTTFKQEISDYTARGGKFAFAFGDIHLPVVYHEALNMLGVKMLTHEVFVPVDYSRDLGDNLDVLMNKLIDKYPQLTGNK</sequence>
<evidence type="ECO:0000313" key="1">
    <source>
        <dbReference type="EMBL" id="GJG57414.1"/>
    </source>
</evidence>
<dbReference type="EMBL" id="BPUB01000001">
    <property type="protein sequence ID" value="GJG57414.1"/>
    <property type="molecule type" value="Genomic_DNA"/>
</dbReference>
<accession>A0A9R1C7G6</accession>
<protein>
    <submittedName>
        <fullName evidence="1">Uncharacterized protein</fullName>
    </submittedName>
</protein>
<name>A0A9R1C7G6_9BACT</name>
<keyword evidence="2" id="KW-1185">Reference proteome</keyword>
<reference evidence="1" key="1">
    <citation type="journal article" date="2022" name="Int. J. Syst. Evol. Microbiol.">
        <title>Prevotella lacticifex sp. nov., isolated from the rumen of cows.</title>
        <authorList>
            <person name="Shinkai T."/>
            <person name="Ikeyama N."/>
            <person name="Kumagai M."/>
            <person name="Ohmori H."/>
            <person name="Sakamoto M."/>
            <person name="Ohkuma M."/>
            <person name="Mitsumori M."/>
        </authorList>
    </citation>
    <scope>NUCLEOTIDE SEQUENCE</scope>
    <source>
        <strain evidence="1">R5076</strain>
    </source>
</reference>
<organism evidence="1 2">
    <name type="scientific">Prevotella lacticifex</name>
    <dbReference type="NCBI Taxonomy" id="2854755"/>
    <lineage>
        <taxon>Bacteria</taxon>
        <taxon>Pseudomonadati</taxon>
        <taxon>Bacteroidota</taxon>
        <taxon>Bacteroidia</taxon>
        <taxon>Bacteroidales</taxon>
        <taxon>Prevotellaceae</taxon>
        <taxon>Prevotella</taxon>
    </lineage>
</organism>